<dbReference type="Proteomes" id="UP001217918">
    <property type="component" value="Unassembled WGS sequence"/>
</dbReference>
<dbReference type="Pfam" id="PF01284">
    <property type="entry name" value="MARVEL"/>
    <property type="match status" value="1"/>
</dbReference>
<gene>
    <name evidence="7" type="ORF">P8C59_005851</name>
</gene>
<evidence type="ECO:0000256" key="4">
    <source>
        <dbReference type="ARBA" id="ARBA00023136"/>
    </source>
</evidence>
<accession>A0AAD9I599</accession>
<proteinExistence type="predicted"/>
<sequence length="158" mass="17047">MAYGFVSIVHLVALVLCIIELGIMAYVVSAWLSAPSSESFLVFNSIWSLLVLAYIGFAPLYFTRLFHRLASLALLAVTTIFWFAGAVAFAAFVGPFRRNCGPDGHCGSARAGVVFAFFLWALFSFLLVLDSLEAMRSRKHTEPGGATTAAKPPTYAGA</sequence>
<evidence type="ECO:0000256" key="3">
    <source>
        <dbReference type="ARBA" id="ARBA00022989"/>
    </source>
</evidence>
<feature type="transmembrane region" description="Helical" evidence="5">
    <location>
        <begin position="111"/>
        <end position="129"/>
    </location>
</feature>
<feature type="transmembrane region" description="Helical" evidence="5">
    <location>
        <begin position="69"/>
        <end position="91"/>
    </location>
</feature>
<evidence type="ECO:0000256" key="1">
    <source>
        <dbReference type="ARBA" id="ARBA00004141"/>
    </source>
</evidence>
<keyword evidence="8" id="KW-1185">Reference proteome</keyword>
<evidence type="ECO:0000256" key="5">
    <source>
        <dbReference type="SAM" id="Phobius"/>
    </source>
</evidence>
<keyword evidence="2 5" id="KW-0812">Transmembrane</keyword>
<evidence type="ECO:0000313" key="7">
    <source>
        <dbReference type="EMBL" id="KAK2071423.1"/>
    </source>
</evidence>
<dbReference type="GO" id="GO:0016020">
    <property type="term" value="C:membrane"/>
    <property type="evidence" value="ECO:0007669"/>
    <property type="project" value="UniProtKB-SubCell"/>
</dbReference>
<dbReference type="PANTHER" id="PTHR37451">
    <property type="entry name" value="MARVEL DOMAIN"/>
    <property type="match status" value="1"/>
</dbReference>
<dbReference type="EMBL" id="JAQQPM010000005">
    <property type="protein sequence ID" value="KAK2071423.1"/>
    <property type="molecule type" value="Genomic_DNA"/>
</dbReference>
<evidence type="ECO:0000256" key="2">
    <source>
        <dbReference type="ARBA" id="ARBA00022692"/>
    </source>
</evidence>
<comment type="subcellular location">
    <subcellularLocation>
        <location evidence="1">Membrane</location>
        <topology evidence="1">Multi-pass membrane protein</topology>
    </subcellularLocation>
</comment>
<comment type="caution">
    <text evidence="7">The sequence shown here is derived from an EMBL/GenBank/DDBJ whole genome shotgun (WGS) entry which is preliminary data.</text>
</comment>
<protein>
    <recommendedName>
        <fullName evidence="6">MARVEL domain-containing protein</fullName>
    </recommendedName>
</protein>
<name>A0AAD9I599_9PEZI</name>
<keyword evidence="4 5" id="KW-0472">Membrane</keyword>
<evidence type="ECO:0000259" key="6">
    <source>
        <dbReference type="Pfam" id="PF01284"/>
    </source>
</evidence>
<organism evidence="7 8">
    <name type="scientific">Phyllachora maydis</name>
    <dbReference type="NCBI Taxonomy" id="1825666"/>
    <lineage>
        <taxon>Eukaryota</taxon>
        <taxon>Fungi</taxon>
        <taxon>Dikarya</taxon>
        <taxon>Ascomycota</taxon>
        <taxon>Pezizomycotina</taxon>
        <taxon>Sordariomycetes</taxon>
        <taxon>Sordariomycetidae</taxon>
        <taxon>Phyllachorales</taxon>
        <taxon>Phyllachoraceae</taxon>
        <taxon>Phyllachora</taxon>
    </lineage>
</organism>
<reference evidence="7" key="1">
    <citation type="journal article" date="2023" name="Mol. Plant Microbe Interact.">
        <title>Elucidating the Obligate Nature and Biological Capacity of an Invasive Fungal Corn Pathogen.</title>
        <authorList>
            <person name="MacCready J.S."/>
            <person name="Roggenkamp E.M."/>
            <person name="Gdanetz K."/>
            <person name="Chilvers M.I."/>
        </authorList>
    </citation>
    <scope>NUCLEOTIDE SEQUENCE</scope>
    <source>
        <strain evidence="7">PM02</strain>
    </source>
</reference>
<feature type="domain" description="MARVEL" evidence="6">
    <location>
        <begin position="7"/>
        <end position="129"/>
    </location>
</feature>
<evidence type="ECO:0000313" key="8">
    <source>
        <dbReference type="Proteomes" id="UP001217918"/>
    </source>
</evidence>
<feature type="transmembrane region" description="Helical" evidence="5">
    <location>
        <begin position="40"/>
        <end position="62"/>
    </location>
</feature>
<dbReference type="AlphaFoldDB" id="A0AAD9I599"/>
<dbReference type="PANTHER" id="PTHR37451:SF1">
    <property type="entry name" value="MARVEL DOMAIN-CONTAINING PROTEIN"/>
    <property type="match status" value="1"/>
</dbReference>
<keyword evidence="3 5" id="KW-1133">Transmembrane helix</keyword>
<dbReference type="InterPro" id="IPR008253">
    <property type="entry name" value="Marvel"/>
</dbReference>
<feature type="transmembrane region" description="Helical" evidence="5">
    <location>
        <begin position="12"/>
        <end position="34"/>
    </location>
</feature>